<evidence type="ECO:0000313" key="12">
    <source>
        <dbReference type="Proteomes" id="UP001501588"/>
    </source>
</evidence>
<keyword evidence="8 10" id="KW-0472">Membrane</keyword>
<feature type="transmembrane region" description="Helical" evidence="10">
    <location>
        <begin position="382"/>
        <end position="400"/>
    </location>
</feature>
<evidence type="ECO:0000313" key="11">
    <source>
        <dbReference type="EMBL" id="GAA0595213.1"/>
    </source>
</evidence>
<keyword evidence="12" id="KW-1185">Reference proteome</keyword>
<proteinExistence type="predicted"/>
<evidence type="ECO:0000256" key="3">
    <source>
        <dbReference type="ARBA" id="ARBA00022449"/>
    </source>
</evidence>
<keyword evidence="5 10" id="KW-0812">Transmembrane</keyword>
<feature type="transmembrane region" description="Helical" evidence="10">
    <location>
        <begin position="29"/>
        <end position="49"/>
    </location>
</feature>
<dbReference type="InterPro" id="IPR050222">
    <property type="entry name" value="MATE_MdtK"/>
</dbReference>
<feature type="transmembrane region" description="Helical" evidence="10">
    <location>
        <begin position="277"/>
        <end position="297"/>
    </location>
</feature>
<keyword evidence="4" id="KW-1003">Cell membrane</keyword>
<feature type="transmembrane region" description="Helical" evidence="10">
    <location>
        <begin position="72"/>
        <end position="92"/>
    </location>
</feature>
<dbReference type="PIRSF" id="PIRSF006603">
    <property type="entry name" value="DinF"/>
    <property type="match status" value="1"/>
</dbReference>
<keyword evidence="7" id="KW-0406">Ion transport</keyword>
<gene>
    <name evidence="11" type="ORF">GCM10009416_36920</name>
</gene>
<dbReference type="PANTHER" id="PTHR43298:SF2">
    <property type="entry name" value="FMN_FAD EXPORTER YEEO-RELATED"/>
    <property type="match status" value="1"/>
</dbReference>
<evidence type="ECO:0000256" key="4">
    <source>
        <dbReference type="ARBA" id="ARBA00022475"/>
    </source>
</evidence>
<feature type="transmembrane region" description="Helical" evidence="10">
    <location>
        <begin position="188"/>
        <end position="211"/>
    </location>
</feature>
<protein>
    <recommendedName>
        <fullName evidence="9">Multidrug-efflux transporter</fullName>
    </recommendedName>
</protein>
<evidence type="ECO:0000256" key="9">
    <source>
        <dbReference type="ARBA" id="ARBA00031636"/>
    </source>
</evidence>
<evidence type="ECO:0000256" key="6">
    <source>
        <dbReference type="ARBA" id="ARBA00022989"/>
    </source>
</evidence>
<feature type="transmembrane region" description="Helical" evidence="10">
    <location>
        <begin position="217"/>
        <end position="241"/>
    </location>
</feature>
<reference evidence="11 12" key="1">
    <citation type="journal article" date="2019" name="Int. J. Syst. Evol. Microbiol.">
        <title>The Global Catalogue of Microorganisms (GCM) 10K type strain sequencing project: providing services to taxonomists for standard genome sequencing and annotation.</title>
        <authorList>
            <consortium name="The Broad Institute Genomics Platform"/>
            <consortium name="The Broad Institute Genome Sequencing Center for Infectious Disease"/>
            <person name="Wu L."/>
            <person name="Ma J."/>
        </authorList>
    </citation>
    <scope>NUCLEOTIDE SEQUENCE [LARGE SCALE GENOMIC DNA]</scope>
    <source>
        <strain evidence="11 12">JCM 9933</strain>
    </source>
</reference>
<evidence type="ECO:0000256" key="8">
    <source>
        <dbReference type="ARBA" id="ARBA00023136"/>
    </source>
</evidence>
<dbReference type="CDD" id="cd13131">
    <property type="entry name" value="MATE_NorM_like"/>
    <property type="match status" value="1"/>
</dbReference>
<dbReference type="EMBL" id="BAAAFZ010000060">
    <property type="protein sequence ID" value="GAA0595213.1"/>
    <property type="molecule type" value="Genomic_DNA"/>
</dbReference>
<dbReference type="PANTHER" id="PTHR43298">
    <property type="entry name" value="MULTIDRUG RESISTANCE PROTEIN NORM-RELATED"/>
    <property type="match status" value="1"/>
</dbReference>
<organism evidence="11 12">
    <name type="scientific">Craurococcus roseus</name>
    <dbReference type="NCBI Taxonomy" id="77585"/>
    <lineage>
        <taxon>Bacteria</taxon>
        <taxon>Pseudomonadati</taxon>
        <taxon>Pseudomonadota</taxon>
        <taxon>Alphaproteobacteria</taxon>
        <taxon>Acetobacterales</taxon>
        <taxon>Acetobacteraceae</taxon>
        <taxon>Craurococcus</taxon>
    </lineage>
</organism>
<feature type="transmembrane region" description="Helical" evidence="10">
    <location>
        <begin position="120"/>
        <end position="138"/>
    </location>
</feature>
<evidence type="ECO:0000256" key="10">
    <source>
        <dbReference type="SAM" id="Phobius"/>
    </source>
</evidence>
<feature type="transmembrane region" description="Helical" evidence="10">
    <location>
        <begin position="339"/>
        <end position="362"/>
    </location>
</feature>
<dbReference type="InterPro" id="IPR002528">
    <property type="entry name" value="MATE_fam"/>
</dbReference>
<evidence type="ECO:0000256" key="5">
    <source>
        <dbReference type="ARBA" id="ARBA00022692"/>
    </source>
</evidence>
<name>A0ABN1FPP0_9PROT</name>
<comment type="caution">
    <text evidence="11">The sequence shown here is derived from an EMBL/GenBank/DDBJ whole genome shotgun (WGS) entry which is preliminary data.</text>
</comment>
<dbReference type="Pfam" id="PF01554">
    <property type="entry name" value="MatE"/>
    <property type="match status" value="2"/>
</dbReference>
<keyword evidence="3" id="KW-0050">Antiport</keyword>
<feature type="transmembrane region" description="Helical" evidence="10">
    <location>
        <begin position="158"/>
        <end position="181"/>
    </location>
</feature>
<evidence type="ECO:0000256" key="2">
    <source>
        <dbReference type="ARBA" id="ARBA00022448"/>
    </source>
</evidence>
<evidence type="ECO:0000256" key="1">
    <source>
        <dbReference type="ARBA" id="ARBA00004429"/>
    </source>
</evidence>
<accession>A0ABN1FPP0</accession>
<feature type="transmembrane region" description="Helical" evidence="10">
    <location>
        <begin position="303"/>
        <end position="327"/>
    </location>
</feature>
<keyword evidence="6 10" id="KW-1133">Transmembrane helix</keyword>
<feature type="transmembrane region" description="Helical" evidence="10">
    <location>
        <begin position="447"/>
        <end position="466"/>
    </location>
</feature>
<sequence>MDGTLAHRRATAARGAAPRGRAWAAEARATMALAWPIALTNLSGVALLLTDTMIVGRLGAEALAAVTIGSNLYWAVQAPTFGIALAAAPLLAQARGASRRTDGAARRGWMREMRRSARQALWAVMALTLPTWALLWHAEALLLAAGQQPAVAAMAADYLRAFMWGMPFFGAFIVLRGFLAAMEQPGPALLVAFGGVGANALLVWSLVFGAFGAPRLGVAGAGLASFLVNLLMPLALLGLIARDRRLRRFRLLGRLWRPDWPRFREVFRVGLPIAGQMWLEIGLFAGAALVVGLLGAVPVAAHAVAVQAATATFMVPLGIGQAATARVGLAAGAGDMPGAALAGSVAVALGTAFMAVMAAGMVAGSGALPWLFLSAADPDAPAVAALGATLLVIAGLFQLADGVQVVAAGALRGLRDTRAPMLFAALGYWGIGLPVGLLLGFPLGLGAAGIWTGLAAGLLVVAALLLRRWRRLAGAPPAPG</sequence>
<evidence type="ECO:0000256" key="7">
    <source>
        <dbReference type="ARBA" id="ARBA00023065"/>
    </source>
</evidence>
<feature type="transmembrane region" description="Helical" evidence="10">
    <location>
        <begin position="421"/>
        <end position="441"/>
    </location>
</feature>
<comment type="subcellular location">
    <subcellularLocation>
        <location evidence="1">Cell inner membrane</location>
        <topology evidence="1">Multi-pass membrane protein</topology>
    </subcellularLocation>
</comment>
<dbReference type="Proteomes" id="UP001501588">
    <property type="component" value="Unassembled WGS sequence"/>
</dbReference>
<dbReference type="NCBIfam" id="TIGR00797">
    <property type="entry name" value="matE"/>
    <property type="match status" value="1"/>
</dbReference>
<keyword evidence="2" id="KW-0813">Transport</keyword>
<dbReference type="InterPro" id="IPR048279">
    <property type="entry name" value="MdtK-like"/>
</dbReference>